<keyword evidence="7" id="KW-0288">FMN</keyword>
<sequence length="689" mass="72280">MKRTASVHAAPSDASEAARLAALEDYAVLDTPPEPAFDGIVQLAARLCGTPIALVSLVAEQRQWFKARVGLEACETPIGQAVCAHAIRGEGVLVIPDMAVDPRTADNPLVTEAPGMRFYAGAPLRSRTGQALGTLCVIDLAPRPEGLTPDQEFALAGLAGQVMALLELRGEAQDRGRIAVAARRANAAASERAARSEAERRRALEAETRARIAQEAGGIGTFEMAVDSGRMQVSAEFCRLFGLPEAPGYDAAVLEGLVLPADRGRRSNEAGRRDGSAEGNVEYRIHRADDGALRWLSRRAVFQRDGNGRVVAMFGTVHDITERKLDQIRLAAMVALGDALRDAGSAAAVAQAATATLGEALGALRAGYAELDLRAGTALLQQDWVAPEASGVGSLAGPRSLAGFAGLVARLAAGRVEAMADSEAADAPAADRAGFAAIGVRAQITVPLRQRGELTAALFVQDGQPRRWSQGEVDFVRGVADRCHAALERLRGQAAQAVLNQELSHRLKNSLAMVQAIAAQTLRGVTPRAPVEALESRIQALGAAHAVLLQQDWRAARLGAVVDQVVGLIGQRERFSAAGPDVSLGPRCAQGVSLLLHELGTNALKYGALSAEGGRVALGWSLRGAGAETELVVTWQESGGPRVAAPGQRGFGSMLIRRGLLGEGGARLDFLPEGLQVELVALLHEVEAA</sequence>
<keyword evidence="16" id="KW-1185">Reference proteome</keyword>
<dbReference type="Gene3D" id="3.30.450.40">
    <property type="match status" value="2"/>
</dbReference>
<evidence type="ECO:0000256" key="7">
    <source>
        <dbReference type="ARBA" id="ARBA00022643"/>
    </source>
</evidence>
<keyword evidence="11" id="KW-0067">ATP-binding</keyword>
<dbReference type="InterPro" id="IPR013655">
    <property type="entry name" value="PAS_fold_3"/>
</dbReference>
<name>A0A1V2H890_9PROT</name>
<dbReference type="InterPro" id="IPR000700">
    <property type="entry name" value="PAS-assoc_C"/>
</dbReference>
<feature type="domain" description="PAC" evidence="14">
    <location>
        <begin position="279"/>
        <end position="332"/>
    </location>
</feature>
<evidence type="ECO:0000313" key="15">
    <source>
        <dbReference type="EMBL" id="ONG58974.1"/>
    </source>
</evidence>
<keyword evidence="4" id="KW-0597">Phosphoprotein</keyword>
<dbReference type="EC" id="2.7.13.3" evidence="2"/>
<dbReference type="InterPro" id="IPR011102">
    <property type="entry name" value="Sig_transdc_His_kinase_HWE"/>
</dbReference>
<dbReference type="Gene3D" id="2.10.70.100">
    <property type="match status" value="1"/>
</dbReference>
<evidence type="ECO:0000256" key="13">
    <source>
        <dbReference type="ARBA" id="ARBA00023170"/>
    </source>
</evidence>
<keyword evidence="3" id="KW-0600">Photoreceptor protein</keyword>
<dbReference type="GO" id="GO:0009881">
    <property type="term" value="F:photoreceptor activity"/>
    <property type="evidence" value="ECO:0007669"/>
    <property type="project" value="UniProtKB-KW"/>
</dbReference>
<dbReference type="GO" id="GO:0004673">
    <property type="term" value="F:protein histidine kinase activity"/>
    <property type="evidence" value="ECO:0007669"/>
    <property type="project" value="UniProtKB-EC"/>
</dbReference>
<dbReference type="Pfam" id="PF01590">
    <property type="entry name" value="GAF"/>
    <property type="match status" value="2"/>
</dbReference>
<dbReference type="NCBIfam" id="TIGR00229">
    <property type="entry name" value="sensory_box"/>
    <property type="match status" value="1"/>
</dbReference>
<dbReference type="SMART" id="SM00065">
    <property type="entry name" value="GAF"/>
    <property type="match status" value="2"/>
</dbReference>
<evidence type="ECO:0000256" key="1">
    <source>
        <dbReference type="ARBA" id="ARBA00000085"/>
    </source>
</evidence>
<dbReference type="PANTHER" id="PTHR43102">
    <property type="entry name" value="SLR1143 PROTEIN"/>
    <property type="match status" value="1"/>
</dbReference>
<protein>
    <recommendedName>
        <fullName evidence="2">histidine kinase</fullName>
        <ecNumber evidence="2">2.7.13.3</ecNumber>
    </recommendedName>
</protein>
<keyword evidence="13" id="KW-0675">Receptor</keyword>
<evidence type="ECO:0000256" key="8">
    <source>
        <dbReference type="ARBA" id="ARBA00022679"/>
    </source>
</evidence>
<dbReference type="InterPro" id="IPR035965">
    <property type="entry name" value="PAS-like_dom_sf"/>
</dbReference>
<keyword evidence="5" id="KW-0716">Sensory transduction</keyword>
<keyword evidence="9" id="KW-0547">Nucleotide-binding</keyword>
<dbReference type="Gene3D" id="3.30.450.20">
    <property type="entry name" value="PAS domain"/>
    <property type="match status" value="1"/>
</dbReference>
<dbReference type="InterPro" id="IPR003018">
    <property type="entry name" value="GAF"/>
</dbReference>
<reference evidence="15 16" key="1">
    <citation type="submission" date="2016-10" db="EMBL/GenBank/DDBJ databases">
        <title>Draft Genome sequence of Roseomonas sp. strain M3.</title>
        <authorList>
            <person name="Subhash Y."/>
            <person name="Lee S."/>
        </authorList>
    </citation>
    <scope>NUCLEOTIDE SEQUENCE [LARGE SCALE GENOMIC DNA]</scope>
    <source>
        <strain evidence="15 16">M3</strain>
    </source>
</reference>
<dbReference type="InterPro" id="IPR036890">
    <property type="entry name" value="HATPase_C_sf"/>
</dbReference>
<evidence type="ECO:0000256" key="2">
    <source>
        <dbReference type="ARBA" id="ARBA00012438"/>
    </source>
</evidence>
<dbReference type="SUPFAM" id="SSF55781">
    <property type="entry name" value="GAF domain-like"/>
    <property type="match status" value="2"/>
</dbReference>
<gene>
    <name evidence="15" type="ORF">BKE38_00595</name>
</gene>
<evidence type="ECO:0000256" key="5">
    <source>
        <dbReference type="ARBA" id="ARBA00022606"/>
    </source>
</evidence>
<dbReference type="PROSITE" id="PS50113">
    <property type="entry name" value="PAC"/>
    <property type="match status" value="1"/>
</dbReference>
<evidence type="ECO:0000256" key="10">
    <source>
        <dbReference type="ARBA" id="ARBA00022777"/>
    </source>
</evidence>
<dbReference type="InterPro" id="IPR029016">
    <property type="entry name" value="GAF-like_dom_sf"/>
</dbReference>
<dbReference type="Pfam" id="PF07536">
    <property type="entry name" value="HWE_HK"/>
    <property type="match status" value="1"/>
</dbReference>
<evidence type="ECO:0000256" key="6">
    <source>
        <dbReference type="ARBA" id="ARBA00022630"/>
    </source>
</evidence>
<dbReference type="Pfam" id="PF08447">
    <property type="entry name" value="PAS_3"/>
    <property type="match status" value="1"/>
</dbReference>
<evidence type="ECO:0000259" key="14">
    <source>
        <dbReference type="PROSITE" id="PS50113"/>
    </source>
</evidence>
<comment type="catalytic activity">
    <reaction evidence="1">
        <text>ATP + protein L-histidine = ADP + protein N-phospho-L-histidine.</text>
        <dbReference type="EC" id="2.7.13.3"/>
    </reaction>
</comment>
<dbReference type="SUPFAM" id="SSF55785">
    <property type="entry name" value="PYP-like sensor domain (PAS domain)"/>
    <property type="match status" value="1"/>
</dbReference>
<dbReference type="InterPro" id="IPR001610">
    <property type="entry name" value="PAC"/>
</dbReference>
<dbReference type="OrthoDB" id="341208at2"/>
<keyword evidence="12" id="KW-0157">Chromophore</keyword>
<comment type="caution">
    <text evidence="15">The sequence shown here is derived from an EMBL/GenBank/DDBJ whole genome shotgun (WGS) entry which is preliminary data.</text>
</comment>
<dbReference type="PANTHER" id="PTHR43102:SF2">
    <property type="entry name" value="GAF DOMAIN-CONTAINING PROTEIN"/>
    <property type="match status" value="1"/>
</dbReference>
<evidence type="ECO:0000256" key="4">
    <source>
        <dbReference type="ARBA" id="ARBA00022553"/>
    </source>
</evidence>
<evidence type="ECO:0000256" key="3">
    <source>
        <dbReference type="ARBA" id="ARBA00022543"/>
    </source>
</evidence>
<keyword evidence="10" id="KW-0418">Kinase</keyword>
<dbReference type="SMART" id="SM00911">
    <property type="entry name" value="HWE_HK"/>
    <property type="match status" value="1"/>
</dbReference>
<evidence type="ECO:0000256" key="11">
    <source>
        <dbReference type="ARBA" id="ARBA00022840"/>
    </source>
</evidence>
<dbReference type="GO" id="GO:0005524">
    <property type="term" value="F:ATP binding"/>
    <property type="evidence" value="ECO:0007669"/>
    <property type="project" value="UniProtKB-KW"/>
</dbReference>
<dbReference type="AlphaFoldDB" id="A0A1V2H890"/>
<dbReference type="SMART" id="SM00086">
    <property type="entry name" value="PAC"/>
    <property type="match status" value="1"/>
</dbReference>
<dbReference type="EMBL" id="MLCO01000005">
    <property type="protein sequence ID" value="ONG58974.1"/>
    <property type="molecule type" value="Genomic_DNA"/>
</dbReference>
<dbReference type="Proteomes" id="UP000188879">
    <property type="component" value="Unassembled WGS sequence"/>
</dbReference>
<accession>A0A1V2H890</accession>
<dbReference type="InterPro" id="IPR000014">
    <property type="entry name" value="PAS"/>
</dbReference>
<organism evidence="15 16">
    <name type="scientific">Teichococcus deserti</name>
    <dbReference type="NCBI Taxonomy" id="1817963"/>
    <lineage>
        <taxon>Bacteria</taxon>
        <taxon>Pseudomonadati</taxon>
        <taxon>Pseudomonadota</taxon>
        <taxon>Alphaproteobacteria</taxon>
        <taxon>Acetobacterales</taxon>
        <taxon>Roseomonadaceae</taxon>
        <taxon>Roseomonas</taxon>
    </lineage>
</organism>
<evidence type="ECO:0000256" key="12">
    <source>
        <dbReference type="ARBA" id="ARBA00022991"/>
    </source>
</evidence>
<proteinExistence type="predicted"/>
<keyword evidence="6" id="KW-0285">Flavoprotein</keyword>
<keyword evidence="8" id="KW-0808">Transferase</keyword>
<dbReference type="Gene3D" id="3.30.565.10">
    <property type="entry name" value="Histidine kinase-like ATPase, C-terminal domain"/>
    <property type="match status" value="1"/>
</dbReference>
<evidence type="ECO:0000313" key="16">
    <source>
        <dbReference type="Proteomes" id="UP000188879"/>
    </source>
</evidence>
<evidence type="ECO:0000256" key="9">
    <source>
        <dbReference type="ARBA" id="ARBA00022741"/>
    </source>
</evidence>